<dbReference type="EMBL" id="JAAAXW010000013">
    <property type="protein sequence ID" value="KAF9550110.1"/>
    <property type="molecule type" value="Genomic_DNA"/>
</dbReference>
<dbReference type="Pfam" id="PF00583">
    <property type="entry name" value="Acetyltransf_1"/>
    <property type="match status" value="1"/>
</dbReference>
<sequence>MMYMYFCHFTSSMTRVDRRNRLATANDIAQVEVNHKVINRAYRSQSEGDWTTEALSTNEPLSTIQLGAAEHYPDCGEYKKEVYTPTHTELVPKDQQVYLGLFSVDPAHLSRSIGRKLVEAALAHAKENEPGQLIKWYNKLGFIDYGEKVNFPDTSCIVQEDAHFSVLRLPF</sequence>
<dbReference type="GO" id="GO:0016747">
    <property type="term" value="F:acyltransferase activity, transferring groups other than amino-acyl groups"/>
    <property type="evidence" value="ECO:0007669"/>
    <property type="project" value="InterPro"/>
</dbReference>
<dbReference type="InterPro" id="IPR000182">
    <property type="entry name" value="GNAT_dom"/>
</dbReference>
<reference evidence="2" key="1">
    <citation type="journal article" date="2020" name="Fungal Divers.">
        <title>Resolving the Mortierellaceae phylogeny through synthesis of multi-gene phylogenetics and phylogenomics.</title>
        <authorList>
            <person name="Vandepol N."/>
            <person name="Liber J."/>
            <person name="Desiro A."/>
            <person name="Na H."/>
            <person name="Kennedy M."/>
            <person name="Barry K."/>
            <person name="Grigoriev I.V."/>
            <person name="Miller A.N."/>
            <person name="O'Donnell K."/>
            <person name="Stajich J.E."/>
            <person name="Bonito G."/>
        </authorList>
    </citation>
    <scope>NUCLEOTIDE SEQUENCE</scope>
    <source>
        <strain evidence="2">NRRL 2591</strain>
    </source>
</reference>
<dbReference type="Gene3D" id="3.40.630.30">
    <property type="match status" value="1"/>
</dbReference>
<proteinExistence type="predicted"/>
<dbReference type="InterPro" id="IPR016181">
    <property type="entry name" value="Acyl_CoA_acyltransferase"/>
</dbReference>
<accession>A0A9P6K7M6</accession>
<feature type="domain" description="N-acetyltransferase" evidence="1">
    <location>
        <begin position="89"/>
        <end position="128"/>
    </location>
</feature>
<name>A0A9P6K7M6_9FUNG</name>
<dbReference type="AlphaFoldDB" id="A0A9P6K7M6"/>
<protein>
    <recommendedName>
        <fullName evidence="1">N-acetyltransferase domain-containing protein</fullName>
    </recommendedName>
</protein>
<dbReference type="SUPFAM" id="SSF55729">
    <property type="entry name" value="Acyl-CoA N-acyltransferases (Nat)"/>
    <property type="match status" value="1"/>
</dbReference>
<comment type="caution">
    <text evidence="2">The sequence shown here is derived from an EMBL/GenBank/DDBJ whole genome shotgun (WGS) entry which is preliminary data.</text>
</comment>
<gene>
    <name evidence="2" type="ORF">EC957_001596</name>
</gene>
<organism evidence="2 3">
    <name type="scientific">Mortierella hygrophila</name>
    <dbReference type="NCBI Taxonomy" id="979708"/>
    <lineage>
        <taxon>Eukaryota</taxon>
        <taxon>Fungi</taxon>
        <taxon>Fungi incertae sedis</taxon>
        <taxon>Mucoromycota</taxon>
        <taxon>Mortierellomycotina</taxon>
        <taxon>Mortierellomycetes</taxon>
        <taxon>Mortierellales</taxon>
        <taxon>Mortierellaceae</taxon>
        <taxon>Mortierella</taxon>
    </lineage>
</organism>
<evidence type="ECO:0000313" key="3">
    <source>
        <dbReference type="Proteomes" id="UP000723463"/>
    </source>
</evidence>
<evidence type="ECO:0000313" key="2">
    <source>
        <dbReference type="EMBL" id="KAF9550110.1"/>
    </source>
</evidence>
<dbReference type="Proteomes" id="UP000723463">
    <property type="component" value="Unassembled WGS sequence"/>
</dbReference>
<keyword evidence="3" id="KW-1185">Reference proteome</keyword>
<dbReference type="CDD" id="cd04301">
    <property type="entry name" value="NAT_SF"/>
    <property type="match status" value="1"/>
</dbReference>
<evidence type="ECO:0000259" key="1">
    <source>
        <dbReference type="Pfam" id="PF00583"/>
    </source>
</evidence>